<feature type="active site" description="Proton acceptor" evidence="4">
    <location>
        <position position="296"/>
    </location>
</feature>
<dbReference type="InterPro" id="IPR027477">
    <property type="entry name" value="Succ_DH/fumarate_Rdtase_cat_sf"/>
</dbReference>
<accession>A0A932ZWN4</accession>
<comment type="caution">
    <text evidence="8">The sequence shown here is derived from an EMBL/GenBank/DDBJ whole genome shotgun (WGS) entry which is preliminary data.</text>
</comment>
<gene>
    <name evidence="8" type="ORF">HY618_05595</name>
</gene>
<dbReference type="Gene3D" id="3.50.50.60">
    <property type="entry name" value="FAD/NAD(P)-binding domain"/>
    <property type="match status" value="2"/>
</dbReference>
<keyword evidence="2" id="KW-0285">Flavoprotein</keyword>
<evidence type="ECO:0000256" key="5">
    <source>
        <dbReference type="SAM" id="MobiDB-lite"/>
    </source>
</evidence>
<evidence type="ECO:0000256" key="3">
    <source>
        <dbReference type="ARBA" id="ARBA00023002"/>
    </source>
</evidence>
<dbReference type="GO" id="GO:0000104">
    <property type="term" value="F:succinate dehydrogenase activity"/>
    <property type="evidence" value="ECO:0007669"/>
    <property type="project" value="TreeGrafter"/>
</dbReference>
<evidence type="ECO:0000256" key="1">
    <source>
        <dbReference type="ARBA" id="ARBA00001974"/>
    </source>
</evidence>
<comment type="cofactor">
    <cofactor evidence="1">
        <name>FAD</name>
        <dbReference type="ChEBI" id="CHEBI:57692"/>
    </cofactor>
</comment>
<organism evidence="8 9">
    <name type="scientific">Tectimicrobiota bacterium</name>
    <dbReference type="NCBI Taxonomy" id="2528274"/>
    <lineage>
        <taxon>Bacteria</taxon>
        <taxon>Pseudomonadati</taxon>
        <taxon>Nitrospinota/Tectimicrobiota group</taxon>
        <taxon>Candidatus Tectimicrobiota</taxon>
    </lineage>
</organism>
<dbReference type="PRINTS" id="PR00368">
    <property type="entry name" value="FADPNR"/>
</dbReference>
<dbReference type="Pfam" id="PF02910">
    <property type="entry name" value="Succ_DH_flav_C"/>
    <property type="match status" value="1"/>
</dbReference>
<dbReference type="GO" id="GO:0050660">
    <property type="term" value="F:flavin adenine dinucleotide binding"/>
    <property type="evidence" value="ECO:0007669"/>
    <property type="project" value="TreeGrafter"/>
</dbReference>
<dbReference type="GO" id="GO:0009061">
    <property type="term" value="P:anaerobic respiration"/>
    <property type="evidence" value="ECO:0007669"/>
    <property type="project" value="TreeGrafter"/>
</dbReference>
<dbReference type="InterPro" id="IPR015939">
    <property type="entry name" value="Fum_Rdtase/Succ_DH_flav-like_C"/>
</dbReference>
<dbReference type="SUPFAM" id="SSF56425">
    <property type="entry name" value="Succinate dehydrogenase/fumarate reductase flavoprotein, catalytic domain"/>
    <property type="match status" value="1"/>
</dbReference>
<dbReference type="Gene3D" id="3.90.700.10">
    <property type="entry name" value="Succinate dehydrogenase/fumarate reductase flavoprotein, catalytic domain"/>
    <property type="match status" value="1"/>
</dbReference>
<dbReference type="PROSITE" id="PS51257">
    <property type="entry name" value="PROKAR_LIPOPROTEIN"/>
    <property type="match status" value="1"/>
</dbReference>
<reference evidence="8" key="1">
    <citation type="submission" date="2020-07" db="EMBL/GenBank/DDBJ databases">
        <title>Huge and variable diversity of episymbiotic CPR bacteria and DPANN archaea in groundwater ecosystems.</title>
        <authorList>
            <person name="He C.Y."/>
            <person name="Keren R."/>
            <person name="Whittaker M."/>
            <person name="Farag I.F."/>
            <person name="Doudna J."/>
            <person name="Cate J.H.D."/>
            <person name="Banfield J.F."/>
        </authorList>
    </citation>
    <scope>NUCLEOTIDE SEQUENCE</scope>
    <source>
        <strain evidence="8">NC_groundwater_1370_Ag_S-0.2um_69_93</strain>
    </source>
</reference>
<feature type="domain" description="Fumarate reductase/succinate dehydrogenase flavoprotein-like C-terminal" evidence="7">
    <location>
        <begin position="459"/>
        <end position="564"/>
    </location>
</feature>
<dbReference type="Pfam" id="PF00890">
    <property type="entry name" value="FAD_binding_2"/>
    <property type="match status" value="1"/>
</dbReference>
<evidence type="ECO:0000256" key="2">
    <source>
        <dbReference type="ARBA" id="ARBA00022630"/>
    </source>
</evidence>
<dbReference type="GO" id="GO:0009055">
    <property type="term" value="F:electron transfer activity"/>
    <property type="evidence" value="ECO:0007669"/>
    <property type="project" value="TreeGrafter"/>
</dbReference>
<dbReference type="PANTHER" id="PTHR11632">
    <property type="entry name" value="SUCCINATE DEHYDROGENASE 2 FLAVOPROTEIN SUBUNIT"/>
    <property type="match status" value="1"/>
</dbReference>
<feature type="domain" description="FAD-dependent oxidoreductase 2 FAD-binding" evidence="6">
    <location>
        <begin position="21"/>
        <end position="406"/>
    </location>
</feature>
<dbReference type="Proteomes" id="UP000752292">
    <property type="component" value="Unassembled WGS sequence"/>
</dbReference>
<name>A0A932ZWN4_UNCTE</name>
<dbReference type="PRINTS" id="PR00411">
    <property type="entry name" value="PNDRDTASEI"/>
</dbReference>
<dbReference type="PANTHER" id="PTHR11632:SF73">
    <property type="entry name" value="BLR3196 PROTEIN"/>
    <property type="match status" value="1"/>
</dbReference>
<dbReference type="InterPro" id="IPR037099">
    <property type="entry name" value="Fum_R/Succ_DH_flav-like_C_sf"/>
</dbReference>
<evidence type="ECO:0000259" key="6">
    <source>
        <dbReference type="Pfam" id="PF00890"/>
    </source>
</evidence>
<keyword evidence="3" id="KW-0560">Oxidoreductase</keyword>
<sequence>MKSPAARLRPPSEKTQIIETDVLVVGGGVAGCLAVLGAAEAGARVAVCEKGGIIERSGSVAAGVDHFFSILEEGPEWDTPEYLLRHVPRLTDGIADMGTTARLLHGLKPMVHYLEKLGVDFSDPETGRKYYRHRSFGMPGEYTINFDGRDFKHLIGRAARNTGAQVLERVMVPEILVEEGRVRGAAAFHIRHGTFYFILARAVVMATGETNRMSRNASGLPFDSWHTPYNTGDGQAMSLRRGARLANMEFYDCTLCPKGYSTQGTNAFVGGGGHLINRQGERFMFRYHPDGERARRGDLVHGIVSEIMAGRGPIYCDCTHLPPEEIHRLKETLGVDRPAMPAFFEQKGIDIGKAPFEVTVSELSSRHGGTFFRSSGILIDPGTGTNVEGLFAAGDCSTMGAGISGAAVLGKVAGEEAARHALAARKPRALPEEETAALRGAILSPLQNPGGYIYSRFEDEVRSVVTDYVGFYRDDPHMREGLRRLRALRAREGEMTARDHHGLMRVHEARSIRAVAEAMAASAIERRETRGGGAHARADYPARDDATGLKMIVVELQGEDLRVSSVPTGLTPEDTRSTVSLGEASAHAHTD</sequence>
<dbReference type="InterPro" id="IPR003953">
    <property type="entry name" value="FAD-dep_OxRdtase_2_FAD-bd"/>
</dbReference>
<proteinExistence type="predicted"/>
<dbReference type="InterPro" id="IPR036188">
    <property type="entry name" value="FAD/NAD-bd_sf"/>
</dbReference>
<evidence type="ECO:0000256" key="4">
    <source>
        <dbReference type="PIRSR" id="PIRSR000171-1"/>
    </source>
</evidence>
<dbReference type="GO" id="GO:0005886">
    <property type="term" value="C:plasma membrane"/>
    <property type="evidence" value="ECO:0007669"/>
    <property type="project" value="TreeGrafter"/>
</dbReference>
<dbReference type="SUPFAM" id="SSF51905">
    <property type="entry name" value="FAD/NAD(P)-binding domain"/>
    <property type="match status" value="1"/>
</dbReference>
<dbReference type="InterPro" id="IPR030664">
    <property type="entry name" value="SdhA/FrdA/AprA"/>
</dbReference>
<evidence type="ECO:0000313" key="8">
    <source>
        <dbReference type="EMBL" id="MBI4251915.1"/>
    </source>
</evidence>
<protein>
    <submittedName>
        <fullName evidence="8">FAD-binding protein</fullName>
    </submittedName>
</protein>
<dbReference type="EMBL" id="JACQRX010000244">
    <property type="protein sequence ID" value="MBI4251915.1"/>
    <property type="molecule type" value="Genomic_DNA"/>
</dbReference>
<evidence type="ECO:0000313" key="9">
    <source>
        <dbReference type="Proteomes" id="UP000752292"/>
    </source>
</evidence>
<dbReference type="Gene3D" id="1.20.58.100">
    <property type="entry name" value="Fumarate reductase/succinate dehydrogenase flavoprotein-like, C-terminal domain"/>
    <property type="match status" value="1"/>
</dbReference>
<evidence type="ECO:0000259" key="7">
    <source>
        <dbReference type="Pfam" id="PF02910"/>
    </source>
</evidence>
<dbReference type="AlphaFoldDB" id="A0A932ZWN4"/>
<dbReference type="SUPFAM" id="SSF46977">
    <property type="entry name" value="Succinate dehydrogenase/fumarate reductase flavoprotein C-terminal domain"/>
    <property type="match status" value="1"/>
</dbReference>
<feature type="region of interest" description="Disordered" evidence="5">
    <location>
        <begin position="564"/>
        <end position="591"/>
    </location>
</feature>
<dbReference type="PIRSF" id="PIRSF000171">
    <property type="entry name" value="SDHA_APRA_LASPO"/>
    <property type="match status" value="1"/>
</dbReference>